<protein>
    <submittedName>
        <fullName evidence="4">Uncharacterized protein</fullName>
    </submittedName>
</protein>
<feature type="compositionally biased region" description="Low complexity" evidence="1">
    <location>
        <begin position="49"/>
        <end position="58"/>
    </location>
</feature>
<evidence type="ECO:0000313" key="5">
    <source>
        <dbReference type="Proteomes" id="UP000293025"/>
    </source>
</evidence>
<keyword evidence="5" id="KW-1185">Reference proteome</keyword>
<feature type="signal peptide" evidence="3">
    <location>
        <begin position="1"/>
        <end position="41"/>
    </location>
</feature>
<feature type="chain" id="PRO_5046171006" evidence="3">
    <location>
        <begin position="42"/>
        <end position="791"/>
    </location>
</feature>
<gene>
    <name evidence="4" type="ORF">EYV96_17335</name>
</gene>
<comment type="caution">
    <text evidence="4">The sequence shown here is derived from an EMBL/GenBank/DDBJ whole genome shotgun (WGS) entry which is preliminary data.</text>
</comment>
<dbReference type="RefSeq" id="WP_131152819.1">
    <property type="nucleotide sequence ID" value="NZ_SIZZ01000003.1"/>
</dbReference>
<feature type="region of interest" description="Disordered" evidence="1">
    <location>
        <begin position="196"/>
        <end position="218"/>
    </location>
</feature>
<sequence length="791" mass="85955">MTDRRKAAEGGHRRRHVRSAARRMPVAAGLFALLMEGAVHASSPQEDPAVAAPAAAASEGDRAAETVRATPPVVQAPMTDEGWPDLAGRTVPDTGVALHWFWLALAASFTAGMLLGAWLWRRFFDMPHERFARDGAPSEPVHAEEAASPSNSEPAAVTEQPEAPLSDHPLLADSHAAQRSRARSPRRMVGAMPLADAFGPLPIDDDEGEDEPPAAEAAMPSFDIPHDAVASLAAPVEPETGDADTDEDIGARLGDDDDEPAAAMPAVEMPPGPGPLQIPQRTAPYDVSAAYPVPQPALSIPPEAVQFAPLRGLRRVREQADVEAALHGERLALRDAADTAWRLADRTREPDDVIDAVDALRAWLSLCPDDVLASHRMACCQLELARRARDEIEQARHLEYCLNLLRPIAAQDDAPAVATVAMLGEARARRAMLDLSVDPASVDEAEAYLRRALKDGLPDDSDAAWWLHRVLTASVHGLDASTRSERVSESRRLLERGARASSQTLHRARWHAALLKSDTQAAMQSSLSATERRERLEKLHARHVRAMHGETSAEVLCAWVHLACTMADAMVGAGAVDHVEEASAAVDRIHDIEGAGRWHVLAAWRLVRSRLRHVDEAARLPLLDRMQELLAPFVEDGEADLTLEAARLALVRARHCGESSARTDAQRRSVILAKPLTAVPSVAIPALHCVLEALLAIGDDHERRVFVQCLALIAPIDDGDSALVLARQAARDREVAKACGYFVRAWRSRGKLPSTALQAWRDCHRDWVDGAGSPAWRDSQRYLSLAGMRRQ</sequence>
<reference evidence="4 5" key="1">
    <citation type="submission" date="2019-02" db="EMBL/GenBank/DDBJ databases">
        <title>Dyella amyloliquefaciens sp. nov., isolated from forest soil.</title>
        <authorList>
            <person name="Gao Z.-H."/>
            <person name="Qiu L.-H."/>
        </authorList>
    </citation>
    <scope>NUCLEOTIDE SEQUENCE [LARGE SCALE GENOMIC DNA]</scope>
    <source>
        <strain evidence="4 5">KACC 12748</strain>
    </source>
</reference>
<organism evidence="4 5">
    <name type="scientific">Dyella terrae</name>
    <dbReference type="NCBI Taxonomy" id="522259"/>
    <lineage>
        <taxon>Bacteria</taxon>
        <taxon>Pseudomonadati</taxon>
        <taxon>Pseudomonadota</taxon>
        <taxon>Gammaproteobacteria</taxon>
        <taxon>Lysobacterales</taxon>
        <taxon>Rhodanobacteraceae</taxon>
        <taxon>Dyella</taxon>
    </lineage>
</organism>
<keyword evidence="2" id="KW-0812">Transmembrane</keyword>
<accession>A0ABY1YQ92</accession>
<feature type="region of interest" description="Disordered" evidence="1">
    <location>
        <begin position="44"/>
        <end position="66"/>
    </location>
</feature>
<evidence type="ECO:0000256" key="3">
    <source>
        <dbReference type="SAM" id="SignalP"/>
    </source>
</evidence>
<feature type="compositionally biased region" description="Basic and acidic residues" evidence="1">
    <location>
        <begin position="1"/>
        <end position="11"/>
    </location>
</feature>
<feature type="region of interest" description="Disordered" evidence="1">
    <location>
        <begin position="236"/>
        <end position="264"/>
    </location>
</feature>
<keyword evidence="2" id="KW-1133">Transmembrane helix</keyword>
<evidence type="ECO:0000256" key="1">
    <source>
        <dbReference type="SAM" id="MobiDB-lite"/>
    </source>
</evidence>
<feature type="compositionally biased region" description="Acidic residues" evidence="1">
    <location>
        <begin position="203"/>
        <end position="213"/>
    </location>
</feature>
<feature type="compositionally biased region" description="Acidic residues" evidence="1">
    <location>
        <begin position="239"/>
        <end position="248"/>
    </location>
</feature>
<evidence type="ECO:0000256" key="2">
    <source>
        <dbReference type="SAM" id="Phobius"/>
    </source>
</evidence>
<keyword evidence="2" id="KW-0472">Membrane</keyword>
<keyword evidence="3" id="KW-0732">Signal</keyword>
<dbReference type="EMBL" id="SIZZ01000003">
    <property type="protein sequence ID" value="TBR36343.1"/>
    <property type="molecule type" value="Genomic_DNA"/>
</dbReference>
<name>A0ABY1YQ92_9GAMM</name>
<feature type="compositionally biased region" description="Low complexity" evidence="1">
    <location>
        <begin position="146"/>
        <end position="156"/>
    </location>
</feature>
<feature type="region of interest" description="Disordered" evidence="1">
    <location>
        <begin position="1"/>
        <end position="21"/>
    </location>
</feature>
<proteinExistence type="predicted"/>
<feature type="compositionally biased region" description="Basic residues" evidence="1">
    <location>
        <begin position="12"/>
        <end position="21"/>
    </location>
</feature>
<evidence type="ECO:0000313" key="4">
    <source>
        <dbReference type="EMBL" id="TBR36343.1"/>
    </source>
</evidence>
<feature type="region of interest" description="Disordered" evidence="1">
    <location>
        <begin position="133"/>
        <end position="170"/>
    </location>
</feature>
<dbReference type="Proteomes" id="UP000293025">
    <property type="component" value="Unassembled WGS sequence"/>
</dbReference>
<feature type="transmembrane region" description="Helical" evidence="2">
    <location>
        <begin position="100"/>
        <end position="120"/>
    </location>
</feature>